<accession>A0AAV0IQM4</accession>
<feature type="transmembrane region" description="Helical" evidence="1">
    <location>
        <begin position="31"/>
        <end position="51"/>
    </location>
</feature>
<comment type="caution">
    <text evidence="2">The sequence shown here is derived from an EMBL/GenBank/DDBJ whole genome shotgun (WGS) entry which is preliminary data.</text>
</comment>
<evidence type="ECO:0000313" key="3">
    <source>
        <dbReference type="Proteomes" id="UP001154282"/>
    </source>
</evidence>
<proteinExistence type="predicted"/>
<dbReference type="AlphaFoldDB" id="A0AAV0IQM4"/>
<keyword evidence="1" id="KW-0812">Transmembrane</keyword>
<keyword evidence="3" id="KW-1185">Reference proteome</keyword>
<dbReference type="Proteomes" id="UP001154282">
    <property type="component" value="Unassembled WGS sequence"/>
</dbReference>
<keyword evidence="1" id="KW-0472">Membrane</keyword>
<name>A0AAV0IQM4_9ROSI</name>
<gene>
    <name evidence="2" type="ORF">LITE_LOCUS10458</name>
</gene>
<feature type="transmembrane region" description="Helical" evidence="1">
    <location>
        <begin position="7"/>
        <end position="25"/>
    </location>
</feature>
<evidence type="ECO:0000256" key="1">
    <source>
        <dbReference type="SAM" id="Phobius"/>
    </source>
</evidence>
<organism evidence="2 3">
    <name type="scientific">Linum tenue</name>
    <dbReference type="NCBI Taxonomy" id="586396"/>
    <lineage>
        <taxon>Eukaryota</taxon>
        <taxon>Viridiplantae</taxon>
        <taxon>Streptophyta</taxon>
        <taxon>Embryophyta</taxon>
        <taxon>Tracheophyta</taxon>
        <taxon>Spermatophyta</taxon>
        <taxon>Magnoliopsida</taxon>
        <taxon>eudicotyledons</taxon>
        <taxon>Gunneridae</taxon>
        <taxon>Pentapetalae</taxon>
        <taxon>rosids</taxon>
        <taxon>fabids</taxon>
        <taxon>Malpighiales</taxon>
        <taxon>Linaceae</taxon>
        <taxon>Linum</taxon>
    </lineage>
</organism>
<protein>
    <submittedName>
        <fullName evidence="2">Uncharacterized protein</fullName>
    </submittedName>
</protein>
<dbReference type="EMBL" id="CAMGYJ010000004">
    <property type="protein sequence ID" value="CAI0399746.1"/>
    <property type="molecule type" value="Genomic_DNA"/>
</dbReference>
<evidence type="ECO:0000313" key="2">
    <source>
        <dbReference type="EMBL" id="CAI0399746.1"/>
    </source>
</evidence>
<keyword evidence="1" id="KW-1133">Transmembrane helix</keyword>
<reference evidence="2" key="1">
    <citation type="submission" date="2022-08" db="EMBL/GenBank/DDBJ databases">
        <authorList>
            <person name="Gutierrez-Valencia J."/>
        </authorList>
    </citation>
    <scope>NUCLEOTIDE SEQUENCE</scope>
</reference>
<sequence>MGFWRKLGFDFFKIFAIAGVYYLARESCSELSLTLRVIVIALCLTITFIFLGQLEKAVLPKPSECTCSEPAAAAATTKN</sequence>